<evidence type="ECO:0000256" key="5">
    <source>
        <dbReference type="ARBA" id="ARBA00022741"/>
    </source>
</evidence>
<dbReference type="GO" id="GO:0009266">
    <property type="term" value="P:response to temperature stimulus"/>
    <property type="evidence" value="ECO:0007669"/>
    <property type="project" value="UniProtKB-ARBA"/>
</dbReference>
<gene>
    <name evidence="14" type="primary">WBGene00113766</name>
</gene>
<protein>
    <recommendedName>
        <fullName evidence="3">guanylate cyclase</fullName>
        <ecNumber evidence="3">4.6.1.2</ecNumber>
    </recommendedName>
</protein>
<dbReference type="GO" id="GO:0043005">
    <property type="term" value="C:neuron projection"/>
    <property type="evidence" value="ECO:0007669"/>
    <property type="project" value="UniProtKB-ARBA"/>
</dbReference>
<dbReference type="Pfam" id="PF07714">
    <property type="entry name" value="PK_Tyr_Ser-Thr"/>
    <property type="match status" value="2"/>
</dbReference>
<comment type="catalytic activity">
    <reaction evidence="1">
        <text>GTP = 3',5'-cyclic GMP + diphosphate</text>
        <dbReference type="Rhea" id="RHEA:13665"/>
        <dbReference type="ChEBI" id="CHEBI:33019"/>
        <dbReference type="ChEBI" id="CHEBI:37565"/>
        <dbReference type="ChEBI" id="CHEBI:57746"/>
        <dbReference type="EC" id="4.6.1.2"/>
    </reaction>
</comment>
<name>A0A2A6C4P9_PRIPA</name>
<evidence type="ECO:0000256" key="11">
    <source>
        <dbReference type="ARBA" id="ARBA00023180"/>
    </source>
</evidence>
<dbReference type="GO" id="GO:0005524">
    <property type="term" value="F:ATP binding"/>
    <property type="evidence" value="ECO:0007669"/>
    <property type="project" value="InterPro"/>
</dbReference>
<dbReference type="GO" id="GO:0035556">
    <property type="term" value="P:intracellular signal transduction"/>
    <property type="evidence" value="ECO:0007669"/>
    <property type="project" value="InterPro"/>
</dbReference>
<dbReference type="PROSITE" id="PS50125">
    <property type="entry name" value="GUANYLATE_CYCLASE_2"/>
    <property type="match status" value="1"/>
</dbReference>
<keyword evidence="10" id="KW-0675">Receptor</keyword>
<dbReference type="FunFam" id="1.10.510.10:FF:000941">
    <property type="entry name" value="Guanylate cyclase"/>
    <property type="match status" value="1"/>
</dbReference>
<evidence type="ECO:0000256" key="13">
    <source>
        <dbReference type="ARBA" id="ARBA00023293"/>
    </source>
</evidence>
<evidence type="ECO:0000256" key="6">
    <source>
        <dbReference type="ARBA" id="ARBA00022842"/>
    </source>
</evidence>
<dbReference type="InterPro" id="IPR001828">
    <property type="entry name" value="ANF_lig-bd_rcpt"/>
</dbReference>
<dbReference type="InterPro" id="IPR001054">
    <property type="entry name" value="A/G_cyclase"/>
</dbReference>
<keyword evidence="8" id="KW-0342">GTP-binding</keyword>
<sequence length="1361" mass="153241">MDDIEPCTIMSRIPNIDLNEHKRIRTNIKSGGLISVSSKQASTDALDEQEILNLYKLHHPNIVQMLGNGTLDSDRYLIFEYCHRTLAGAIDEGLTSNDFITSSDFIRWAREIAGGLNYLHVNDFSHGNLSPISILLDYHSVAKLTDFGITARIKPDEIDVSCTKSDIWSFGIVMWEMITCRIPFEGIEDSSFSGVMDRKKLSPCLPTESPFNCLVNLLNKCWNEDTAHRPTIFLVSSDHLPQITKEFEESHFFTGILQWRIFVSLFFSIPLNIGGEMLSYLGVLVLLLQSVVFALSPTPEQEHFISSVAPSKTLLDDITQNGKIVIKLGHIGAVNALRNDERLLEISRKSLHKEGILGDDLDIEIVSQNGCEIDAVARMAAFWNLPIIGYMAASSALADKRAYKTLARISTRSTNSIAEATCALLRHYRWNKIAIVTNVGAVAWDRTVAFEEVFHTRGVQVVKKVMFDEYADGAMMRASGLIQEVRNTARVIVFLFSNTREQSKEFMIAAQGEGMFASEFVFILPWLQDGAKEASPWIGADGSMLQNVKDQYANAIIIDDVNGFDNSIVAPFLERVKEEGLTEADVDIGNIYAYIYLFDALKLYAMGARRVLNETGNPAAVLDGLRVWNAMRRMVFPGIVGASGVASGIITMDDRAERAPLYRGFFISPHQDQVMAMAHMEPTMIDPSKCEGLANRSGCYDIVVTDMMTNFWPSPDGRMPLDEPLCGFRNEKCDYTLIIVGAGLIFFLFLLIFSAYIIHRLIEKRALDKLPFRIYREEVQLIDEEQVKSMLSIGSTRTKMSNTNYSSRNHAIIGTNTHSVFEGGNDERRSSIVKMKAAVHDNVNPFLGISFNEKEELLLVWKFCNRGTLQDVIYNDQIDMDNKFHGAFIRDIVGGLEYLHASPIGYHGSLTPWSCLIDRNWMVKLTDYGVAEPIERWEKNQWITVDELKSDDDKSNAKQKTKSVSGALYDAPEMLKIRENNKVRRMDQDWQRQSFVRRQLGDIYAFGMIMYEIMFRALPFPDSQDVTELIDAVKDGSRVIKPSIQDHKLIHMDLAALVQDCWNSTPEMRPSLRRIKLNVETYLKVKGSLVDQMMRMMEQYANNLEKLVKERTGMLEEANVRADKLLSQLLPAYVARELKEGKPVPPKTFSSATVMFSDIVGFGDMCRDANAAEIVNLLNSVFNGFDEFIARREAYKVETIGDAYMFVSGVPEENGFRHLNSICSIAMDIHSFLHEYRAPHSASLRVRCRLGVCSGPVAAAVVGLNAPRYCLFGDTVNMASRMESTGEAEKTQIAESTKLMLDKHYPDFITTERGQVQVKGKGMCTTYWLEGSRDSSTTYHAPTRELSRGHQNFSSLLGGNY</sequence>
<keyword evidence="15" id="KW-1185">Reference proteome</keyword>
<dbReference type="PANTHER" id="PTHR11920:SF498">
    <property type="entry name" value="RECEPTOR-TYPE GUANYLATE CYCLASE GCY-8"/>
    <property type="match status" value="1"/>
</dbReference>
<accession>A0A8R1YI55</accession>
<dbReference type="InterPro" id="IPR029787">
    <property type="entry name" value="Nucleotide_cyclase"/>
</dbReference>
<dbReference type="Gene3D" id="1.10.510.10">
    <property type="entry name" value="Transferase(Phosphotransferase) domain 1"/>
    <property type="match status" value="2"/>
</dbReference>
<dbReference type="SUPFAM" id="SSF56112">
    <property type="entry name" value="Protein kinase-like (PK-like)"/>
    <property type="match status" value="2"/>
</dbReference>
<dbReference type="PROSITE" id="PS50011">
    <property type="entry name" value="PROTEIN_KINASE_DOM"/>
    <property type="match status" value="2"/>
</dbReference>
<dbReference type="InterPro" id="IPR050401">
    <property type="entry name" value="Cyclic_nucleotide_synthase"/>
</dbReference>
<reference evidence="14" key="2">
    <citation type="submission" date="2022-06" db="UniProtKB">
        <authorList>
            <consortium name="EnsemblMetazoa"/>
        </authorList>
    </citation>
    <scope>IDENTIFICATION</scope>
    <source>
        <strain evidence="14">PS312</strain>
    </source>
</reference>
<dbReference type="GO" id="GO:0004672">
    <property type="term" value="F:protein kinase activity"/>
    <property type="evidence" value="ECO:0007669"/>
    <property type="project" value="InterPro"/>
</dbReference>
<dbReference type="Proteomes" id="UP000005239">
    <property type="component" value="Unassembled WGS sequence"/>
</dbReference>
<keyword evidence="4" id="KW-0812">Transmembrane</keyword>
<dbReference type="CDD" id="cd07302">
    <property type="entry name" value="CHD"/>
    <property type="match status" value="1"/>
</dbReference>
<evidence type="ECO:0000256" key="12">
    <source>
        <dbReference type="ARBA" id="ARBA00023239"/>
    </source>
</evidence>
<dbReference type="InterPro" id="IPR028082">
    <property type="entry name" value="Peripla_BP_I"/>
</dbReference>
<evidence type="ECO:0000256" key="9">
    <source>
        <dbReference type="ARBA" id="ARBA00023136"/>
    </source>
</evidence>
<dbReference type="EC" id="4.6.1.2" evidence="3"/>
<dbReference type="PANTHER" id="PTHR11920">
    <property type="entry name" value="GUANYLYL CYCLASE"/>
    <property type="match status" value="1"/>
</dbReference>
<dbReference type="SUPFAM" id="SSF55073">
    <property type="entry name" value="Nucleotide cyclase"/>
    <property type="match status" value="1"/>
</dbReference>
<keyword evidence="11" id="KW-0325">Glycoprotein</keyword>
<evidence type="ECO:0000256" key="3">
    <source>
        <dbReference type="ARBA" id="ARBA00012202"/>
    </source>
</evidence>
<dbReference type="EnsemblMetazoa" id="PPA24212.1">
    <property type="protein sequence ID" value="PPA24212.1"/>
    <property type="gene ID" value="WBGene00113766"/>
</dbReference>
<keyword evidence="12" id="KW-0456">Lyase</keyword>
<proteinExistence type="predicted"/>
<evidence type="ECO:0000256" key="2">
    <source>
        <dbReference type="ARBA" id="ARBA00004162"/>
    </source>
</evidence>
<dbReference type="GO" id="GO:0005525">
    <property type="term" value="F:GTP binding"/>
    <property type="evidence" value="ECO:0007669"/>
    <property type="project" value="UniProtKB-KW"/>
</dbReference>
<keyword evidence="9" id="KW-0472">Membrane</keyword>
<evidence type="ECO:0000256" key="7">
    <source>
        <dbReference type="ARBA" id="ARBA00022989"/>
    </source>
</evidence>
<dbReference type="Pfam" id="PF00211">
    <property type="entry name" value="Guanylate_cyc"/>
    <property type="match status" value="1"/>
</dbReference>
<evidence type="ECO:0000256" key="10">
    <source>
        <dbReference type="ARBA" id="ARBA00023170"/>
    </source>
</evidence>
<dbReference type="Pfam" id="PF01094">
    <property type="entry name" value="ANF_receptor"/>
    <property type="match status" value="1"/>
</dbReference>
<dbReference type="Gene3D" id="3.40.50.2300">
    <property type="match status" value="2"/>
</dbReference>
<dbReference type="SMART" id="SM00044">
    <property type="entry name" value="CYCc"/>
    <property type="match status" value="1"/>
</dbReference>
<comment type="subcellular location">
    <subcellularLocation>
        <location evidence="2">Cell membrane</location>
        <topology evidence="2">Single-pass membrane protein</topology>
    </subcellularLocation>
</comment>
<dbReference type="GO" id="GO:0005886">
    <property type="term" value="C:plasma membrane"/>
    <property type="evidence" value="ECO:0000318"/>
    <property type="project" value="GO_Central"/>
</dbReference>
<dbReference type="GO" id="GO:0009581">
    <property type="term" value="P:detection of external stimulus"/>
    <property type="evidence" value="ECO:0007669"/>
    <property type="project" value="UniProtKB-ARBA"/>
</dbReference>
<dbReference type="GO" id="GO:0004383">
    <property type="term" value="F:guanylate cyclase activity"/>
    <property type="evidence" value="ECO:0000318"/>
    <property type="project" value="GO_Central"/>
</dbReference>
<evidence type="ECO:0000256" key="8">
    <source>
        <dbReference type="ARBA" id="ARBA00023134"/>
    </source>
</evidence>
<evidence type="ECO:0000256" key="4">
    <source>
        <dbReference type="ARBA" id="ARBA00022692"/>
    </source>
</evidence>
<dbReference type="GO" id="GO:0042330">
    <property type="term" value="P:taxis"/>
    <property type="evidence" value="ECO:0007669"/>
    <property type="project" value="UniProtKB-ARBA"/>
</dbReference>
<dbReference type="GO" id="GO:0009582">
    <property type="term" value="P:detection of abiotic stimulus"/>
    <property type="evidence" value="ECO:0007669"/>
    <property type="project" value="UniProtKB-ARBA"/>
</dbReference>
<organism evidence="14 15">
    <name type="scientific">Pristionchus pacificus</name>
    <name type="common">Parasitic nematode worm</name>
    <dbReference type="NCBI Taxonomy" id="54126"/>
    <lineage>
        <taxon>Eukaryota</taxon>
        <taxon>Metazoa</taxon>
        <taxon>Ecdysozoa</taxon>
        <taxon>Nematoda</taxon>
        <taxon>Chromadorea</taxon>
        <taxon>Rhabditida</taxon>
        <taxon>Rhabditina</taxon>
        <taxon>Diplogasteromorpha</taxon>
        <taxon>Diplogasteroidea</taxon>
        <taxon>Neodiplogasteridae</taxon>
        <taxon>Pristionchus</taxon>
    </lineage>
</organism>
<dbReference type="CDD" id="cd06352">
    <property type="entry name" value="PBP1_NPR_GC-like"/>
    <property type="match status" value="1"/>
</dbReference>
<dbReference type="FunFam" id="3.30.70.1230:FF:000035">
    <property type="entry name" value="Guanylate cyclase"/>
    <property type="match status" value="1"/>
</dbReference>
<evidence type="ECO:0000313" key="14">
    <source>
        <dbReference type="EnsemblMetazoa" id="PPA24212.1"/>
    </source>
</evidence>
<dbReference type="GO" id="GO:0006182">
    <property type="term" value="P:cGMP biosynthetic process"/>
    <property type="evidence" value="ECO:0000318"/>
    <property type="project" value="GO_Central"/>
</dbReference>
<dbReference type="InterPro" id="IPR000719">
    <property type="entry name" value="Prot_kinase_dom"/>
</dbReference>
<keyword evidence="13" id="KW-0141">cGMP biosynthesis</keyword>
<accession>A0A2A6C4P9</accession>
<keyword evidence="7" id="KW-1133">Transmembrane helix</keyword>
<dbReference type="GO" id="GO:0001653">
    <property type="term" value="F:peptide receptor activity"/>
    <property type="evidence" value="ECO:0000318"/>
    <property type="project" value="GO_Central"/>
</dbReference>
<dbReference type="InterPro" id="IPR011009">
    <property type="entry name" value="Kinase-like_dom_sf"/>
</dbReference>
<keyword evidence="6" id="KW-0460">Magnesium</keyword>
<dbReference type="SUPFAM" id="SSF53822">
    <property type="entry name" value="Periplasmic binding protein-like I"/>
    <property type="match status" value="1"/>
</dbReference>
<dbReference type="GO" id="GO:0007168">
    <property type="term" value="P:receptor guanylyl cyclase signaling pathway"/>
    <property type="evidence" value="ECO:0000318"/>
    <property type="project" value="GO_Central"/>
</dbReference>
<reference evidence="15" key="1">
    <citation type="journal article" date="2008" name="Nat. Genet.">
        <title>The Pristionchus pacificus genome provides a unique perspective on nematode lifestyle and parasitism.</title>
        <authorList>
            <person name="Dieterich C."/>
            <person name="Clifton S.W."/>
            <person name="Schuster L.N."/>
            <person name="Chinwalla A."/>
            <person name="Delehaunty K."/>
            <person name="Dinkelacker I."/>
            <person name="Fulton L."/>
            <person name="Fulton R."/>
            <person name="Godfrey J."/>
            <person name="Minx P."/>
            <person name="Mitreva M."/>
            <person name="Roeseler W."/>
            <person name="Tian H."/>
            <person name="Witte H."/>
            <person name="Yang S.P."/>
            <person name="Wilson R.K."/>
            <person name="Sommer R.J."/>
        </authorList>
    </citation>
    <scope>NUCLEOTIDE SEQUENCE [LARGE SCALE GENOMIC DNA]</scope>
    <source>
        <strain evidence="15">PS312</strain>
    </source>
</reference>
<dbReference type="InterPro" id="IPR001245">
    <property type="entry name" value="Ser-Thr/Tyr_kinase_cat_dom"/>
</dbReference>
<evidence type="ECO:0000313" key="15">
    <source>
        <dbReference type="Proteomes" id="UP000005239"/>
    </source>
</evidence>
<keyword evidence="5" id="KW-0547">Nucleotide-binding</keyword>
<dbReference type="Gene3D" id="3.30.70.1230">
    <property type="entry name" value="Nucleotide cyclase"/>
    <property type="match status" value="1"/>
</dbReference>
<evidence type="ECO:0000256" key="1">
    <source>
        <dbReference type="ARBA" id="ARBA00001436"/>
    </source>
</evidence>